<evidence type="ECO:0000313" key="2">
    <source>
        <dbReference type="Proteomes" id="UP001454036"/>
    </source>
</evidence>
<accession>A0AAV3R082</accession>
<comment type="caution">
    <text evidence="1">The sequence shown here is derived from an EMBL/GenBank/DDBJ whole genome shotgun (WGS) entry which is preliminary data.</text>
</comment>
<evidence type="ECO:0000313" key="1">
    <source>
        <dbReference type="EMBL" id="GAA0168288.1"/>
    </source>
</evidence>
<organism evidence="1 2">
    <name type="scientific">Lithospermum erythrorhizon</name>
    <name type="common">Purple gromwell</name>
    <name type="synonym">Lithospermum officinale var. erythrorhizon</name>
    <dbReference type="NCBI Taxonomy" id="34254"/>
    <lineage>
        <taxon>Eukaryota</taxon>
        <taxon>Viridiplantae</taxon>
        <taxon>Streptophyta</taxon>
        <taxon>Embryophyta</taxon>
        <taxon>Tracheophyta</taxon>
        <taxon>Spermatophyta</taxon>
        <taxon>Magnoliopsida</taxon>
        <taxon>eudicotyledons</taxon>
        <taxon>Gunneridae</taxon>
        <taxon>Pentapetalae</taxon>
        <taxon>asterids</taxon>
        <taxon>lamiids</taxon>
        <taxon>Boraginales</taxon>
        <taxon>Boraginaceae</taxon>
        <taxon>Boraginoideae</taxon>
        <taxon>Lithospermeae</taxon>
        <taxon>Lithospermum</taxon>
    </lineage>
</organism>
<gene>
    <name evidence="1" type="ORF">LIER_23038</name>
</gene>
<name>A0AAV3R082_LITER</name>
<protein>
    <submittedName>
        <fullName evidence="1">Uncharacterized protein</fullName>
    </submittedName>
</protein>
<dbReference type="EMBL" id="BAABME010006409">
    <property type="protein sequence ID" value="GAA0168288.1"/>
    <property type="molecule type" value="Genomic_DNA"/>
</dbReference>
<reference evidence="1 2" key="1">
    <citation type="submission" date="2024-01" db="EMBL/GenBank/DDBJ databases">
        <title>The complete chloroplast genome sequence of Lithospermum erythrorhizon: insights into the phylogenetic relationship among Boraginaceae species and the maternal lineages of purple gromwells.</title>
        <authorList>
            <person name="Okada T."/>
            <person name="Watanabe K."/>
        </authorList>
    </citation>
    <scope>NUCLEOTIDE SEQUENCE [LARGE SCALE GENOMIC DNA]</scope>
</reference>
<proteinExistence type="predicted"/>
<dbReference type="Proteomes" id="UP001454036">
    <property type="component" value="Unassembled WGS sequence"/>
</dbReference>
<dbReference type="AlphaFoldDB" id="A0AAV3R082"/>
<keyword evidence="2" id="KW-1185">Reference proteome</keyword>
<sequence length="121" mass="13377">MLTRVLVACRLGAEQSTLTMVGQVSGTEVCEAGNVPKKKQIVAEEDDPVSAVPMPTLYPSTDFDYDPSKYSLLSSWIDKNENRLNEIGLAPIIQQYGAMSAYKLHQICSNGWLSNEVFFIC</sequence>